<dbReference type="Proteomes" id="UP000188879">
    <property type="component" value="Unassembled WGS sequence"/>
</dbReference>
<evidence type="ECO:0000313" key="3">
    <source>
        <dbReference type="Proteomes" id="UP000188879"/>
    </source>
</evidence>
<evidence type="ECO:0000256" key="1">
    <source>
        <dbReference type="SAM" id="MobiDB-lite"/>
    </source>
</evidence>
<evidence type="ECO:0000313" key="2">
    <source>
        <dbReference type="EMBL" id="ONG57325.1"/>
    </source>
</evidence>
<dbReference type="RefSeq" id="WP_076956097.1">
    <property type="nucleotide sequence ID" value="NZ_MLCO01000026.1"/>
</dbReference>
<proteinExistence type="predicted"/>
<sequence>MDEQERMNRLLDALLEQLNLVRSENIVLKNTLGLLLSEICLVSPDPDVRLAKIAAIMEAGRVNPHTPGYEATGGFQAEAAELIIAMAERRLADARLQAGEPGGAGKLPPTLRPDQSS</sequence>
<name>A0A1V2H8Q8_9PROT</name>
<accession>A0A1V2H8Q8</accession>
<gene>
    <name evidence="2" type="ORF">BKE38_04015</name>
</gene>
<keyword evidence="3" id="KW-1185">Reference proteome</keyword>
<comment type="caution">
    <text evidence="2">The sequence shown here is derived from an EMBL/GenBank/DDBJ whole genome shotgun (WGS) entry which is preliminary data.</text>
</comment>
<reference evidence="2 3" key="1">
    <citation type="submission" date="2016-10" db="EMBL/GenBank/DDBJ databases">
        <title>Draft Genome sequence of Roseomonas sp. strain M3.</title>
        <authorList>
            <person name="Subhash Y."/>
            <person name="Lee S."/>
        </authorList>
    </citation>
    <scope>NUCLEOTIDE SEQUENCE [LARGE SCALE GENOMIC DNA]</scope>
    <source>
        <strain evidence="2 3">M3</strain>
    </source>
</reference>
<dbReference type="EMBL" id="MLCO01000026">
    <property type="protein sequence ID" value="ONG57325.1"/>
    <property type="molecule type" value="Genomic_DNA"/>
</dbReference>
<protein>
    <submittedName>
        <fullName evidence="2">Uncharacterized protein</fullName>
    </submittedName>
</protein>
<organism evidence="2 3">
    <name type="scientific">Teichococcus deserti</name>
    <dbReference type="NCBI Taxonomy" id="1817963"/>
    <lineage>
        <taxon>Bacteria</taxon>
        <taxon>Pseudomonadati</taxon>
        <taxon>Pseudomonadota</taxon>
        <taxon>Alphaproteobacteria</taxon>
        <taxon>Acetobacterales</taxon>
        <taxon>Roseomonadaceae</taxon>
        <taxon>Roseomonas</taxon>
    </lineage>
</organism>
<feature type="region of interest" description="Disordered" evidence="1">
    <location>
        <begin position="95"/>
        <end position="117"/>
    </location>
</feature>
<dbReference type="AlphaFoldDB" id="A0A1V2H8Q8"/>